<comment type="caution">
    <text evidence="1">The sequence shown here is derived from an EMBL/GenBank/DDBJ whole genome shotgun (WGS) entry which is preliminary data.</text>
</comment>
<gene>
    <name evidence="1" type="ORF">VNO80_22508</name>
</gene>
<dbReference type="Proteomes" id="UP001374584">
    <property type="component" value="Unassembled WGS sequence"/>
</dbReference>
<organism evidence="1 2">
    <name type="scientific">Phaseolus coccineus</name>
    <name type="common">Scarlet runner bean</name>
    <name type="synonym">Phaseolus multiflorus</name>
    <dbReference type="NCBI Taxonomy" id="3886"/>
    <lineage>
        <taxon>Eukaryota</taxon>
        <taxon>Viridiplantae</taxon>
        <taxon>Streptophyta</taxon>
        <taxon>Embryophyta</taxon>
        <taxon>Tracheophyta</taxon>
        <taxon>Spermatophyta</taxon>
        <taxon>Magnoliopsida</taxon>
        <taxon>eudicotyledons</taxon>
        <taxon>Gunneridae</taxon>
        <taxon>Pentapetalae</taxon>
        <taxon>rosids</taxon>
        <taxon>fabids</taxon>
        <taxon>Fabales</taxon>
        <taxon>Fabaceae</taxon>
        <taxon>Papilionoideae</taxon>
        <taxon>50 kb inversion clade</taxon>
        <taxon>NPAAA clade</taxon>
        <taxon>indigoferoid/millettioid clade</taxon>
        <taxon>Phaseoleae</taxon>
        <taxon>Phaseolus</taxon>
    </lineage>
</organism>
<dbReference type="AlphaFoldDB" id="A0AAN9MAL9"/>
<reference evidence="1 2" key="1">
    <citation type="submission" date="2024-01" db="EMBL/GenBank/DDBJ databases">
        <title>The genomes of 5 underutilized Papilionoideae crops provide insights into root nodulation and disease resistanc.</title>
        <authorList>
            <person name="Jiang F."/>
        </authorList>
    </citation>
    <scope>NUCLEOTIDE SEQUENCE [LARGE SCALE GENOMIC DNA]</scope>
    <source>
        <strain evidence="1">JINMINGXINNONG_FW02</strain>
        <tissue evidence="1">Leaves</tissue>
    </source>
</reference>
<dbReference type="EMBL" id="JAYMYR010000008">
    <property type="protein sequence ID" value="KAK7347963.1"/>
    <property type="molecule type" value="Genomic_DNA"/>
</dbReference>
<sequence length="105" mass="11603">MLEHTINPNKYFFKNLTPGAQSGVQLSHAGTLARPMRRGASKAGGCSFVSTVYNSKLCSWCRRNFTVLQNMHGMKSSFSTDLGFRFPLTSSSHQFLVGHVQCTIS</sequence>
<protein>
    <submittedName>
        <fullName evidence="1">Uncharacterized protein</fullName>
    </submittedName>
</protein>
<evidence type="ECO:0000313" key="2">
    <source>
        <dbReference type="Proteomes" id="UP001374584"/>
    </source>
</evidence>
<accession>A0AAN9MAL9</accession>
<proteinExistence type="predicted"/>
<name>A0AAN9MAL9_PHACN</name>
<evidence type="ECO:0000313" key="1">
    <source>
        <dbReference type="EMBL" id="KAK7347963.1"/>
    </source>
</evidence>
<keyword evidence="2" id="KW-1185">Reference proteome</keyword>